<keyword evidence="4" id="KW-1185">Reference proteome</keyword>
<dbReference type="GO" id="GO:0016787">
    <property type="term" value="F:hydrolase activity"/>
    <property type="evidence" value="ECO:0007669"/>
    <property type="project" value="UniProtKB-KW"/>
</dbReference>
<dbReference type="EMBL" id="JAENIL010000020">
    <property type="protein sequence ID" value="MBK1877658.1"/>
    <property type="molecule type" value="Genomic_DNA"/>
</dbReference>
<dbReference type="Pfam" id="PF01738">
    <property type="entry name" value="DLH"/>
    <property type="match status" value="1"/>
</dbReference>
<dbReference type="InterPro" id="IPR050789">
    <property type="entry name" value="Diverse_Enzym_Activities"/>
</dbReference>
<accession>A0A934VRI9</accession>
<dbReference type="SUPFAM" id="SSF56601">
    <property type="entry name" value="beta-lactamase/transpeptidase-like"/>
    <property type="match status" value="1"/>
</dbReference>
<dbReference type="Pfam" id="PF00144">
    <property type="entry name" value="Beta-lactamase"/>
    <property type="match status" value="1"/>
</dbReference>
<dbReference type="RefSeq" id="WP_200355872.1">
    <property type="nucleotide sequence ID" value="NZ_JAENIL010000020.1"/>
</dbReference>
<comment type="caution">
    <text evidence="3">The sequence shown here is derived from an EMBL/GenBank/DDBJ whole genome shotgun (WGS) entry which is preliminary data.</text>
</comment>
<dbReference type="InterPro" id="IPR002925">
    <property type="entry name" value="Dienelactn_hydro"/>
</dbReference>
<dbReference type="InterPro" id="IPR012338">
    <property type="entry name" value="Beta-lactam/transpept-like"/>
</dbReference>
<keyword evidence="3" id="KW-0378">Hydrolase</keyword>
<dbReference type="InterPro" id="IPR029058">
    <property type="entry name" value="AB_hydrolase_fold"/>
</dbReference>
<dbReference type="SUPFAM" id="SSF53474">
    <property type="entry name" value="alpha/beta-Hydrolases"/>
    <property type="match status" value="1"/>
</dbReference>
<feature type="domain" description="Dienelactone hydrolase" evidence="2">
    <location>
        <begin position="86"/>
        <end position="192"/>
    </location>
</feature>
<reference evidence="3" key="1">
    <citation type="submission" date="2021-01" db="EMBL/GenBank/DDBJ databases">
        <title>Modified the classification status of verrucomicrobia.</title>
        <authorList>
            <person name="Feng X."/>
        </authorList>
    </citation>
    <scope>NUCLEOTIDE SEQUENCE</scope>
    <source>
        <strain evidence="3">KCTC 13126</strain>
    </source>
</reference>
<gene>
    <name evidence="3" type="ORF">JIN87_12340</name>
</gene>
<feature type="domain" description="Beta-lactamase-related" evidence="1">
    <location>
        <begin position="276"/>
        <end position="534"/>
    </location>
</feature>
<evidence type="ECO:0000259" key="1">
    <source>
        <dbReference type="Pfam" id="PF00144"/>
    </source>
</evidence>
<dbReference type="Gene3D" id="3.40.50.1820">
    <property type="entry name" value="alpha/beta hydrolase"/>
    <property type="match status" value="1"/>
</dbReference>
<dbReference type="InterPro" id="IPR001466">
    <property type="entry name" value="Beta-lactam-related"/>
</dbReference>
<evidence type="ECO:0000313" key="3">
    <source>
        <dbReference type="EMBL" id="MBK1877658.1"/>
    </source>
</evidence>
<dbReference type="AlphaFoldDB" id="A0A934VRI9"/>
<dbReference type="PANTHER" id="PTHR43283">
    <property type="entry name" value="BETA-LACTAMASE-RELATED"/>
    <property type="match status" value="1"/>
</dbReference>
<evidence type="ECO:0000313" key="4">
    <source>
        <dbReference type="Proteomes" id="UP000617628"/>
    </source>
</evidence>
<dbReference type="Proteomes" id="UP000617628">
    <property type="component" value="Unassembled WGS sequence"/>
</dbReference>
<organism evidence="3 4">
    <name type="scientific">Pelagicoccus mobilis</name>
    <dbReference type="NCBI Taxonomy" id="415221"/>
    <lineage>
        <taxon>Bacteria</taxon>
        <taxon>Pseudomonadati</taxon>
        <taxon>Verrucomicrobiota</taxon>
        <taxon>Opitutia</taxon>
        <taxon>Puniceicoccales</taxon>
        <taxon>Pelagicoccaceae</taxon>
        <taxon>Pelagicoccus</taxon>
    </lineage>
</organism>
<protein>
    <submittedName>
        <fullName evidence="3">Serine hydrolase</fullName>
    </submittedName>
</protein>
<evidence type="ECO:0000259" key="2">
    <source>
        <dbReference type="Pfam" id="PF01738"/>
    </source>
</evidence>
<name>A0A934VRI9_9BACT</name>
<dbReference type="Gene3D" id="3.40.710.10">
    <property type="entry name" value="DD-peptidase/beta-lactamase superfamily"/>
    <property type="match status" value="1"/>
</dbReference>
<proteinExistence type="predicted"/>
<sequence>MAESHLVERGESDVPFDSLVYLPEGYSESDQSWPVLLFLHGGGESGRNLESVKRHGPPALREAGEDLPFLLVAPQNPDSRGFWKEDDLVQLLDFVEDRYRVDTDKVYLTGMSRGAYGAWRLAAENSERFAAMAVVCGAAPAPYAGWLGDLPIWVFHGEADPVIPVDESLRMVKAIEAEGGNVRLTTYPGVDHDAWTQTYLNKELYAWLLEHDLSQRSMVFPDETWKKVSPREQGVDNAALASALAVLESYCGKDGLSQTMVIRNGRVLFEGDSITKAHNIYSSTKSFTSTILGLLIEDGKCRLDTLAAEFEPLLGAAYGEIELKHFASMTSGYSARGKSRWGDASEDWSHTPYKPAEPLFSPGEAYAYWDEAMMMFGRVLTRIADEDLASYFNRKVGEEIGFGDWDWWSDTRLKDGPIIRNGCTGISMNAQQLARMGHLFLNEGRWKGKQLVPTWWVREASRSQVASEIPTADTDRSNVVGAGRYGYNWWVRGEGDDMPDTPEGTYYMSGLHNNMCFVVPEWDMVVVRMGEDGNPEEGKRFVYNAFFRELSKAIID</sequence>
<dbReference type="PANTHER" id="PTHR43283:SF7">
    <property type="entry name" value="BETA-LACTAMASE-RELATED DOMAIN-CONTAINING PROTEIN"/>
    <property type="match status" value="1"/>
</dbReference>